<protein>
    <recommendedName>
        <fullName evidence="3">Signal transducing protein</fullName>
    </recommendedName>
</protein>
<dbReference type="EMBL" id="QNRX01000002">
    <property type="protein sequence ID" value="RBP68870.1"/>
    <property type="molecule type" value="Genomic_DNA"/>
</dbReference>
<evidence type="ECO:0000313" key="1">
    <source>
        <dbReference type="EMBL" id="RBP68870.1"/>
    </source>
</evidence>
<organism evidence="1 2">
    <name type="scientific">Alkalibaculum bacchi</name>
    <dbReference type="NCBI Taxonomy" id="645887"/>
    <lineage>
        <taxon>Bacteria</taxon>
        <taxon>Bacillati</taxon>
        <taxon>Bacillota</taxon>
        <taxon>Clostridia</taxon>
        <taxon>Eubacteriales</taxon>
        <taxon>Eubacteriaceae</taxon>
        <taxon>Alkalibaculum</taxon>
    </lineage>
</organism>
<dbReference type="RefSeq" id="WP_207657415.1">
    <property type="nucleotide sequence ID" value="NZ_QNRX01000002.1"/>
</dbReference>
<sequence length="85" mass="9929">MIMIWNRIEVFVGNSLQKFNEIGHILSSNGIKYDYKIVDSTSPNFFGASNRARTGIFGVNTDYTKMYYIYVHKKDYNYAQTLLRS</sequence>
<gene>
    <name evidence="1" type="ORF">DES36_1028</name>
</gene>
<accession>A0A366IG36</accession>
<reference evidence="1 2" key="1">
    <citation type="submission" date="2018-06" db="EMBL/GenBank/DDBJ databases">
        <title>Genomic Encyclopedia of Type Strains, Phase IV (KMG-IV): sequencing the most valuable type-strain genomes for metagenomic binning, comparative biology and taxonomic classification.</title>
        <authorList>
            <person name="Goeker M."/>
        </authorList>
    </citation>
    <scope>NUCLEOTIDE SEQUENCE [LARGE SCALE GENOMIC DNA]</scope>
    <source>
        <strain evidence="1 2">DSM 22112</strain>
    </source>
</reference>
<proteinExistence type="predicted"/>
<comment type="caution">
    <text evidence="1">The sequence shown here is derived from an EMBL/GenBank/DDBJ whole genome shotgun (WGS) entry which is preliminary data.</text>
</comment>
<keyword evidence="2" id="KW-1185">Reference proteome</keyword>
<name>A0A366IG36_9FIRM</name>
<dbReference type="Proteomes" id="UP000253490">
    <property type="component" value="Unassembled WGS sequence"/>
</dbReference>
<evidence type="ECO:0008006" key="3">
    <source>
        <dbReference type="Google" id="ProtNLM"/>
    </source>
</evidence>
<dbReference type="AlphaFoldDB" id="A0A366IG36"/>
<evidence type="ECO:0000313" key="2">
    <source>
        <dbReference type="Proteomes" id="UP000253490"/>
    </source>
</evidence>